<feature type="binding site" evidence="4">
    <location>
        <position position="300"/>
    </location>
    <ligand>
        <name>Fe cation</name>
        <dbReference type="ChEBI" id="CHEBI:24875"/>
        <label>2</label>
    </ligand>
</feature>
<evidence type="ECO:0000313" key="7">
    <source>
        <dbReference type="EMBL" id="NHN79131.1"/>
    </source>
</evidence>
<keyword evidence="2 7" id="KW-0560">Oxidoreductase</keyword>
<feature type="compositionally biased region" description="Acidic residues" evidence="5">
    <location>
        <begin position="1"/>
        <end position="11"/>
    </location>
</feature>
<evidence type="ECO:0000256" key="2">
    <source>
        <dbReference type="PIRNR" id="PIRNR000355"/>
    </source>
</evidence>
<dbReference type="RefSeq" id="WP_131339219.1">
    <property type="nucleotide sequence ID" value="NZ_JAAPAP010000016.1"/>
</dbReference>
<dbReference type="GO" id="GO:0046872">
    <property type="term" value="F:metal ion binding"/>
    <property type="evidence" value="ECO:0007669"/>
    <property type="project" value="UniProtKB-KW"/>
</dbReference>
<evidence type="ECO:0000313" key="8">
    <source>
        <dbReference type="Proteomes" id="UP000736384"/>
    </source>
</evidence>
<feature type="binding site" evidence="4">
    <location>
        <position position="193"/>
    </location>
    <ligand>
        <name>Fe cation</name>
        <dbReference type="ChEBI" id="CHEBI:24875"/>
        <label>1</label>
    </ligand>
</feature>
<keyword evidence="6" id="KW-0812">Transmembrane</keyword>
<keyword evidence="6" id="KW-0472">Membrane</keyword>
<dbReference type="InterPro" id="IPR000358">
    <property type="entry name" value="RNR_small_fam"/>
</dbReference>
<keyword evidence="2 4" id="KW-0479">Metal-binding</keyword>
<evidence type="ECO:0000256" key="3">
    <source>
        <dbReference type="PIRSR" id="PIRSR000355-1"/>
    </source>
</evidence>
<feature type="active site" evidence="3">
    <location>
        <position position="197"/>
    </location>
</feature>
<comment type="function">
    <text evidence="2">Provides the precursors necessary for DNA synthesis. Catalyzes the biosynthesis of deoxyribonucleotides from the corresponding ribonucleotides.</text>
</comment>
<feature type="binding site" evidence="4">
    <location>
        <position position="297"/>
    </location>
    <ligand>
        <name>Fe cation</name>
        <dbReference type="ChEBI" id="CHEBI:24875"/>
        <label>2</label>
    </ligand>
</feature>
<dbReference type="EC" id="1.17.4.1" evidence="2"/>
<keyword evidence="2" id="KW-0215">Deoxyribonucleotide synthesis</keyword>
<sequence>MLSWDEFDQPEEGAAAKPTAAAAQPQAAAMSLERLDSVGDAAAHEARAVTADDSDAVARAKAALNELDIREGLEDLEGAAARVRVDEKRMINCRADLNQLVPFKYDWAWQKYLDGCANHWMPQEVNMNADIALWKSQDGLTEDERRIVMRNLGFFSTADSLVANNLALAVYRLITNPECRQYILRQAFEEAIHTHAYQYCIESLGMDEGEIFNMYHEIPSVAKKASWGLKYTRSISDPTFDTGTPETDRQLLRNLIAYYCVLEGIFFYCGFTQILSMGRRNKMTGTAEQFQYILRDESMHLNFGIDMINQIKIENPHLWDADMKDEATQMILQGTQLEIEYARDTMPRGVLGMNAAMMEDYLKFIANRRLSQLGLPEQYPGTTNPFPWMSEIMDLKKEKNFFETRVIEYQTGGALSWD</sequence>
<comment type="catalytic activity">
    <reaction evidence="2">
        <text>a 2'-deoxyribonucleoside 5'-diphosphate + [thioredoxin]-disulfide + H2O = a ribonucleoside 5'-diphosphate + [thioredoxin]-dithiol</text>
        <dbReference type="Rhea" id="RHEA:23252"/>
        <dbReference type="Rhea" id="RHEA-COMP:10698"/>
        <dbReference type="Rhea" id="RHEA-COMP:10700"/>
        <dbReference type="ChEBI" id="CHEBI:15377"/>
        <dbReference type="ChEBI" id="CHEBI:29950"/>
        <dbReference type="ChEBI" id="CHEBI:50058"/>
        <dbReference type="ChEBI" id="CHEBI:57930"/>
        <dbReference type="ChEBI" id="CHEBI:73316"/>
        <dbReference type="EC" id="1.17.4.1"/>
    </reaction>
</comment>
<dbReference type="EMBL" id="JAAPAP010000016">
    <property type="protein sequence ID" value="NHN79131.1"/>
    <property type="molecule type" value="Genomic_DNA"/>
</dbReference>
<feature type="region of interest" description="Disordered" evidence="5">
    <location>
        <begin position="1"/>
        <end position="22"/>
    </location>
</feature>
<keyword evidence="6" id="KW-1133">Transmembrane helix</keyword>
<name>A0AA44C7U4_9GAMM</name>
<dbReference type="GO" id="GO:0004748">
    <property type="term" value="F:ribonucleoside-diphosphate reductase activity, thioredoxin disulfide as acceptor"/>
    <property type="evidence" value="ECO:0007669"/>
    <property type="project" value="UniProtKB-EC"/>
</dbReference>
<proteinExistence type="inferred from homology"/>
<organism evidence="7 8">
    <name type="scientific">Azotobacter chroococcum</name>
    <dbReference type="NCBI Taxonomy" id="353"/>
    <lineage>
        <taxon>Bacteria</taxon>
        <taxon>Pseudomonadati</taxon>
        <taxon>Pseudomonadota</taxon>
        <taxon>Gammaproteobacteria</taxon>
        <taxon>Pseudomonadales</taxon>
        <taxon>Pseudomonadaceae</taxon>
        <taxon>Azotobacter</taxon>
    </lineage>
</organism>
<dbReference type="InterPro" id="IPR009078">
    <property type="entry name" value="Ferritin-like_SF"/>
</dbReference>
<dbReference type="InterPro" id="IPR012348">
    <property type="entry name" value="RNR-like"/>
</dbReference>
<evidence type="ECO:0000256" key="1">
    <source>
        <dbReference type="ARBA" id="ARBA00009303"/>
    </source>
</evidence>
<dbReference type="SUPFAM" id="SSF47240">
    <property type="entry name" value="Ferritin-like"/>
    <property type="match status" value="1"/>
</dbReference>
<comment type="cofactor">
    <cofactor evidence="2 4">
        <name>Fe cation</name>
        <dbReference type="ChEBI" id="CHEBI:24875"/>
    </cofactor>
    <text evidence="2 4">Binds 2 iron ions per subunit.</text>
</comment>
<gene>
    <name evidence="7" type="ORF">HA520_17880</name>
</gene>
<dbReference type="PANTHER" id="PTHR23409">
    <property type="entry name" value="RIBONUCLEOSIDE-DIPHOSPHATE REDUCTASE SMALL CHAIN"/>
    <property type="match status" value="1"/>
</dbReference>
<protein>
    <recommendedName>
        <fullName evidence="2">Ribonucleoside-diphosphate reductase subunit beta</fullName>
        <ecNumber evidence="2">1.17.4.1</ecNumber>
    </recommendedName>
</protein>
<accession>A0AA44C7U4</accession>
<dbReference type="Proteomes" id="UP000736384">
    <property type="component" value="Unassembled WGS sequence"/>
</dbReference>
<dbReference type="NCBIfam" id="NF007186">
    <property type="entry name" value="PRK09614.1-5"/>
    <property type="match status" value="1"/>
</dbReference>
<dbReference type="GO" id="GO:0009263">
    <property type="term" value="P:deoxyribonucleotide biosynthetic process"/>
    <property type="evidence" value="ECO:0007669"/>
    <property type="project" value="UniProtKB-KW"/>
</dbReference>
<evidence type="ECO:0000256" key="4">
    <source>
        <dbReference type="PIRSR" id="PIRSR000355-2"/>
    </source>
</evidence>
<feature type="binding site" evidence="4">
    <location>
        <position position="263"/>
    </location>
    <ligand>
        <name>Fe cation</name>
        <dbReference type="ChEBI" id="CHEBI:24875"/>
        <label>2</label>
    </ligand>
</feature>
<dbReference type="CDD" id="cd01049">
    <property type="entry name" value="RNRR2"/>
    <property type="match status" value="1"/>
</dbReference>
<dbReference type="InterPro" id="IPR033909">
    <property type="entry name" value="RNR_small"/>
</dbReference>
<evidence type="ECO:0000256" key="6">
    <source>
        <dbReference type="SAM" id="Phobius"/>
    </source>
</evidence>
<dbReference type="Gene3D" id="1.10.620.20">
    <property type="entry name" value="Ribonucleotide Reductase, subunit A"/>
    <property type="match status" value="1"/>
</dbReference>
<reference evidence="7" key="1">
    <citation type="submission" date="2020-03" db="EMBL/GenBank/DDBJ databases">
        <title>Genome assembly of Azotobacter chroococcum W5.</title>
        <authorList>
            <person name="Kannepalli A."/>
        </authorList>
    </citation>
    <scope>NUCLEOTIDE SEQUENCE</scope>
    <source>
        <strain evidence="7">W5</strain>
    </source>
</reference>
<dbReference type="Pfam" id="PF00268">
    <property type="entry name" value="Ribonuc_red_sm"/>
    <property type="match status" value="1"/>
</dbReference>
<feature type="binding site" evidence="4">
    <location>
        <position position="159"/>
    </location>
    <ligand>
        <name>Fe cation</name>
        <dbReference type="ChEBI" id="CHEBI:24875"/>
        <label>1</label>
    </ligand>
</feature>
<dbReference type="NCBIfam" id="NF005550">
    <property type="entry name" value="PRK07209.1"/>
    <property type="match status" value="1"/>
</dbReference>
<feature type="binding site" evidence="4">
    <location>
        <position position="190"/>
    </location>
    <ligand>
        <name>Fe cation</name>
        <dbReference type="ChEBI" id="CHEBI:24875"/>
        <label>2</label>
    </ligand>
</feature>
<feature type="binding site" evidence="4">
    <location>
        <position position="190"/>
    </location>
    <ligand>
        <name>Fe cation</name>
        <dbReference type="ChEBI" id="CHEBI:24875"/>
        <label>1</label>
    </ligand>
</feature>
<dbReference type="FunFam" id="1.10.620.20:FF:000003">
    <property type="entry name" value="Ribonucleoside-diphosphate reductase subunit beta"/>
    <property type="match status" value="1"/>
</dbReference>
<comment type="caution">
    <text evidence="7">The sequence shown here is derived from an EMBL/GenBank/DDBJ whole genome shotgun (WGS) entry which is preliminary data.</text>
</comment>
<keyword evidence="2 4" id="KW-0408">Iron</keyword>
<feature type="transmembrane region" description="Helical" evidence="6">
    <location>
        <begin position="256"/>
        <end position="275"/>
    </location>
</feature>
<dbReference type="PIRSF" id="PIRSF000355">
    <property type="entry name" value="NrdB"/>
    <property type="match status" value="1"/>
</dbReference>
<dbReference type="PANTHER" id="PTHR23409:SF18">
    <property type="entry name" value="RIBONUCLEOSIDE-DIPHOSPHATE REDUCTASE SUBUNIT M2"/>
    <property type="match status" value="1"/>
</dbReference>
<evidence type="ECO:0000256" key="5">
    <source>
        <dbReference type="SAM" id="MobiDB-lite"/>
    </source>
</evidence>
<dbReference type="AlphaFoldDB" id="A0AA44C7U4"/>
<comment type="similarity">
    <text evidence="1 2">Belongs to the ribonucleoside diphosphate reductase small chain family.</text>
</comment>